<evidence type="ECO:0000256" key="3">
    <source>
        <dbReference type="ARBA" id="ARBA00022737"/>
    </source>
</evidence>
<dbReference type="SMART" id="SM00369">
    <property type="entry name" value="LRR_TYP"/>
    <property type="match status" value="28"/>
</dbReference>
<organism evidence="6 7">
    <name type="scientific">Agrilus planipennis</name>
    <name type="common">Emerald ash borer</name>
    <name type="synonym">Agrilus marcopoli</name>
    <dbReference type="NCBI Taxonomy" id="224129"/>
    <lineage>
        <taxon>Eukaryota</taxon>
        <taxon>Metazoa</taxon>
        <taxon>Ecdysozoa</taxon>
        <taxon>Arthropoda</taxon>
        <taxon>Hexapoda</taxon>
        <taxon>Insecta</taxon>
        <taxon>Pterygota</taxon>
        <taxon>Neoptera</taxon>
        <taxon>Endopterygota</taxon>
        <taxon>Coleoptera</taxon>
        <taxon>Polyphaga</taxon>
        <taxon>Elateriformia</taxon>
        <taxon>Buprestoidea</taxon>
        <taxon>Buprestidae</taxon>
        <taxon>Agrilinae</taxon>
        <taxon>Agrilus</taxon>
    </lineage>
</organism>
<evidence type="ECO:0000313" key="6">
    <source>
        <dbReference type="Proteomes" id="UP000192223"/>
    </source>
</evidence>
<dbReference type="PROSITE" id="PS51450">
    <property type="entry name" value="LRR"/>
    <property type="match status" value="9"/>
</dbReference>
<name>A0A1W4XVK0_AGRPL</name>
<dbReference type="GO" id="GO:0031012">
    <property type="term" value="C:extracellular matrix"/>
    <property type="evidence" value="ECO:0007669"/>
    <property type="project" value="TreeGrafter"/>
</dbReference>
<evidence type="ECO:0000256" key="1">
    <source>
        <dbReference type="ARBA" id="ARBA00022614"/>
    </source>
</evidence>
<dbReference type="Pfam" id="PF13855">
    <property type="entry name" value="LRR_8"/>
    <property type="match status" value="7"/>
</dbReference>
<evidence type="ECO:0000256" key="5">
    <source>
        <dbReference type="SAM" id="SignalP"/>
    </source>
</evidence>
<feature type="compositionally biased region" description="Polar residues" evidence="4">
    <location>
        <begin position="1364"/>
        <end position="1377"/>
    </location>
</feature>
<keyword evidence="1" id="KW-0433">Leucine-rich repeat</keyword>
<evidence type="ECO:0000256" key="2">
    <source>
        <dbReference type="ARBA" id="ARBA00022729"/>
    </source>
</evidence>
<feature type="compositionally biased region" description="Low complexity" evidence="4">
    <location>
        <begin position="1425"/>
        <end position="1436"/>
    </location>
</feature>
<proteinExistence type="predicted"/>
<feature type="region of interest" description="Disordered" evidence="4">
    <location>
        <begin position="1337"/>
        <end position="1437"/>
    </location>
</feature>
<dbReference type="FunCoup" id="A0A1W4XVK0">
    <property type="interactions" value="2"/>
</dbReference>
<keyword evidence="6" id="KW-1185">Reference proteome</keyword>
<protein>
    <submittedName>
        <fullName evidence="7">Protein artichoke-like</fullName>
    </submittedName>
</protein>
<accession>A0A1W4XVK0</accession>
<dbReference type="GO" id="GO:0005615">
    <property type="term" value="C:extracellular space"/>
    <property type="evidence" value="ECO:0007669"/>
    <property type="project" value="TreeGrafter"/>
</dbReference>
<dbReference type="STRING" id="224129.A0A1W4XVK0"/>
<dbReference type="OrthoDB" id="8195690at2759"/>
<feature type="chain" id="PRO_5010696328" evidence="5">
    <location>
        <begin position="22"/>
        <end position="1457"/>
    </location>
</feature>
<dbReference type="PANTHER" id="PTHR24373:SF275">
    <property type="entry name" value="TIR DOMAIN-CONTAINING PROTEIN"/>
    <property type="match status" value="1"/>
</dbReference>
<dbReference type="InterPro" id="IPR032675">
    <property type="entry name" value="LRR_dom_sf"/>
</dbReference>
<dbReference type="Gene3D" id="3.80.10.10">
    <property type="entry name" value="Ribonuclease Inhibitor"/>
    <property type="match status" value="7"/>
</dbReference>
<dbReference type="FunFam" id="3.80.10.10:FF:001164">
    <property type="entry name" value="GH01279p"/>
    <property type="match status" value="1"/>
</dbReference>
<dbReference type="InterPro" id="IPR050328">
    <property type="entry name" value="Dev_Immune_Receptor"/>
</dbReference>
<dbReference type="SMART" id="SM00364">
    <property type="entry name" value="LRR_BAC"/>
    <property type="match status" value="11"/>
</dbReference>
<dbReference type="RefSeq" id="XP_018336498.1">
    <property type="nucleotide sequence ID" value="XM_018480996.1"/>
</dbReference>
<dbReference type="InParanoid" id="A0A1W4XVK0"/>
<dbReference type="SUPFAM" id="SSF52058">
    <property type="entry name" value="L domain-like"/>
    <property type="match status" value="3"/>
</dbReference>
<dbReference type="InterPro" id="IPR003591">
    <property type="entry name" value="Leu-rich_rpt_typical-subtyp"/>
</dbReference>
<dbReference type="Proteomes" id="UP000192223">
    <property type="component" value="Unplaced"/>
</dbReference>
<reference evidence="7" key="1">
    <citation type="submission" date="2025-08" db="UniProtKB">
        <authorList>
            <consortium name="RefSeq"/>
        </authorList>
    </citation>
    <scope>IDENTIFICATION</scope>
    <source>
        <tissue evidence="7">Entire body</tissue>
    </source>
</reference>
<gene>
    <name evidence="7" type="primary">LOC108744997</name>
</gene>
<keyword evidence="3" id="KW-0677">Repeat</keyword>
<dbReference type="KEGG" id="apln:108744997"/>
<sequence>MAYKLQWVGFILTVLFILVDAKSNRTCPYQEAILPCRCLQRQEEIQIWCSHSNLPKTLEALETVSKYIKGPIDELILENNNLPSLPGKAFSSLKIMRLMFRNNQLERVSNTWLVGLEEVLMELFLVEPTLRSLPDDSLIHLTKLEAITLHSKHLKRVPDFSGLPKLRYVQIESTSLTDLSSRHFRNLPALETFHVTKSPRLARLESGLLEALPNLSLVNISFCGISWIHPRAISHLPSLIDLILTGNKITEAAMVGRSIKDLPVLQNLYLDHNFIERLSEASFVDLPSLKKLHLSNNQITELHHGAFHKVPNLRFIDLSKNLVHQVHPESFLQHSGSGLEELWLVQNDITHIAEVRSLLDALPRLTFLDLSYNNLDAIPFGVLRGHPTLERLHLDHNRLRIIDREAFMAMPALTELRLKNNSLSDILVGPLWNLPNLKGLDLSENYIQRLEPPFLENLPSLRRLDLSGNGLMEVDPNAFLETPALEHINISHNEIESLHPATFNHLLNLYELDVHFNRLKDFLPGLPRTLEYLYLSDNQINYIPPTSSADLDLPNLKTLDLTMNRLQEIPPAILESLPQLKRLLVGKNEISHLEGSTFKGIAKLHHLDLSKNRISVIESDTFVELPDMKELKIRENNLDTLKVEVIRAMPNLKLLDISKNKLKEILPNVFEKTRAIEVLKASHNLLTDLPASMFGLKLLQIIDLSYNQLRIISPDVLKTLDSLTELNLSRNLIAELKSNAFHNLPVLEILNLENNNLEIIETNTFHMLPRLKVLILRQNKLQMIPNRSFNSLPSLQVVELQENHLHKIADHAFHLVPNMLLLNLSYNLFVSVENAGLRALKSLEMLDMSNNGLVRISSSSFELMEWLVELKLDDNRICAIHGTPFNLMYRLKVLSFKNNRLLSFPENAVRKLRGNLEIIDVNGNPLVCSCNLLWLKVWVEETFQKGPICGDGTLLREVRLSQQDCRKDDNKMEPIAPECETDLNMDNRLLGTSQVFAQKNNLKRNKTAITDPPNELVPSPQESEYFYDEFIDYPINETVLETIQQEKGQILKSPHFTPGDTPTLYAATRNKTRIKNIFSDIPRNVTNSPSSSGFTFFGLPLGNFALNKFWGPKGRMSVSPKLDEEFERKKAMILNSVPPKFKLPNLQEGGFVPFIPGTGGFTPIPGPVIKKIEEKTTSFKNKTSIDDEDSPNIRRGGTITLTGVKKTVEEEFNIESSTVEDKITSVIITTTETPATKLVTKLDINPTVNFENINKETPAGLSDFNISTLGPTFSTPVRISPKYERKNGMSTDNDETRMKSSIFTYTPEPTERDISLIEDIIKKTEAVKNTTSLNLGNPPSIIPQGGKFRHTGKITRITPPHVSSPLQSNQDISNKPSGSRKHNKMKQSEKATITETNDGTKQDDWYFANYNNDNPINENDKELSLENSSESNNSSDIQSLHEYFWRRKLFIVILEPQ</sequence>
<dbReference type="SMART" id="SM00365">
    <property type="entry name" value="LRR_SD22"/>
    <property type="match status" value="11"/>
</dbReference>
<evidence type="ECO:0000256" key="4">
    <source>
        <dbReference type="SAM" id="MobiDB-lite"/>
    </source>
</evidence>
<feature type="signal peptide" evidence="5">
    <location>
        <begin position="1"/>
        <end position="21"/>
    </location>
</feature>
<dbReference type="PANTHER" id="PTHR24373">
    <property type="entry name" value="SLIT RELATED LEUCINE-RICH REPEAT NEURONAL PROTEIN"/>
    <property type="match status" value="1"/>
</dbReference>
<evidence type="ECO:0000313" key="7">
    <source>
        <dbReference type="RefSeq" id="XP_018336498.1"/>
    </source>
</evidence>
<dbReference type="InterPro" id="IPR001611">
    <property type="entry name" value="Leu-rich_rpt"/>
</dbReference>
<dbReference type="GeneID" id="108744997"/>
<keyword evidence="2 5" id="KW-0732">Signal</keyword>